<accession>E4U9D9</accession>
<sequence length="226" mass="26003">MAKCKYCGRGGLFLAVDKNGICRDCAKFVYPQIKHYLTRVQGYFSAMQKTKHPKTIISKRDDILEVLNHLEDEFESKGISVFDYSVSQMRRDMLSAADELLIDLLAEEAKKTDSKAVVSDTPKQKATHYKRFLSKLVDFESLMSDPSQISAIKYDIIVKIREHIIQDLITKAQKYEFKGYLKKAREIYMDALFELKNDDIPDELQAHLINIVQDNLNRLEAEIGEG</sequence>
<reference evidence="1 2" key="2">
    <citation type="journal article" date="2011" name="Stand. Genomic Sci.">
        <title>Complete genome sequence of Oceanithermus profundus type strain (506).</title>
        <authorList>
            <person name="Pati A."/>
            <person name="Zhang X."/>
            <person name="Lapidus A."/>
            <person name="Nolan M."/>
            <person name="Lucas S."/>
            <person name="Del Rio T.G."/>
            <person name="Tice H."/>
            <person name="Cheng J.F."/>
            <person name="Tapia R."/>
            <person name="Han C."/>
            <person name="Goodwin L."/>
            <person name="Pitluck S."/>
            <person name="Liolios K."/>
            <person name="Pagani I."/>
            <person name="Ivanova N."/>
            <person name="Mavromatis K."/>
            <person name="Chen A."/>
            <person name="Palaniappan K."/>
            <person name="Hauser L."/>
            <person name="Jeffries C.D."/>
            <person name="Brambilla E.M."/>
            <person name="Rohl A."/>
            <person name="Mwirichia R."/>
            <person name="Rohde M."/>
            <person name="Tindall B.J."/>
            <person name="Sikorski J."/>
            <person name="Wirth R."/>
            <person name="Goker M."/>
            <person name="Woyke T."/>
            <person name="Detter J.C."/>
            <person name="Bristow J."/>
            <person name="Eisen J.A."/>
            <person name="Markowitz V."/>
            <person name="Hugenholtz P."/>
            <person name="Kyrpides N.C."/>
            <person name="Klenk H.P."/>
            <person name="Land M."/>
        </authorList>
    </citation>
    <scope>NUCLEOTIDE SEQUENCE [LARGE SCALE GENOMIC DNA]</scope>
    <source>
        <strain evidence="2">DSM 14977 / NBRC 100410 / VKM B-2274 / 506</strain>
    </source>
</reference>
<organism evidence="1 2">
    <name type="scientific">Oceanithermus profundus (strain DSM 14977 / NBRC 100410 / VKM B-2274 / 506)</name>
    <dbReference type="NCBI Taxonomy" id="670487"/>
    <lineage>
        <taxon>Bacteria</taxon>
        <taxon>Thermotogati</taxon>
        <taxon>Deinococcota</taxon>
        <taxon>Deinococci</taxon>
        <taxon>Thermales</taxon>
        <taxon>Thermaceae</taxon>
        <taxon>Oceanithermus</taxon>
    </lineage>
</organism>
<gene>
    <name evidence="1" type="ordered locus">Ocepr_1515</name>
</gene>
<keyword evidence="2" id="KW-1185">Reference proteome</keyword>
<dbReference type="HOGENOM" id="CLU_1223729_0_0_0"/>
<dbReference type="Proteomes" id="UP000008722">
    <property type="component" value="Chromosome"/>
</dbReference>
<evidence type="ECO:0000313" key="1">
    <source>
        <dbReference type="EMBL" id="ADR36968.1"/>
    </source>
</evidence>
<dbReference type="EMBL" id="CP002361">
    <property type="protein sequence ID" value="ADR36968.1"/>
    <property type="molecule type" value="Genomic_DNA"/>
</dbReference>
<dbReference type="KEGG" id="opr:Ocepr_1515"/>
<dbReference type="eggNOG" id="ENOG50333M0">
    <property type="taxonomic scope" value="Bacteria"/>
</dbReference>
<reference evidence="2" key="1">
    <citation type="submission" date="2010-11" db="EMBL/GenBank/DDBJ databases">
        <title>The complete sequence of chromosome of Oceanithermus profundus DSM 14977.</title>
        <authorList>
            <consortium name="US DOE Joint Genome Institute (JGI-PGF)"/>
            <person name="Lucas S."/>
            <person name="Copeland A."/>
            <person name="Lapidus A."/>
            <person name="Bruce D."/>
            <person name="Goodwin L."/>
            <person name="Pitluck S."/>
            <person name="Kyrpides N."/>
            <person name="Mavromatis K."/>
            <person name="Pagani I."/>
            <person name="Ivanova N."/>
            <person name="Zhang X."/>
            <person name="Brettin T."/>
            <person name="Detter J.C."/>
            <person name="Tapia R."/>
            <person name="Han C."/>
            <person name="Land M."/>
            <person name="Hauser L."/>
            <person name="Markowitz V."/>
            <person name="Cheng J.-F."/>
            <person name="Hugenholtz P."/>
            <person name="Woyke T."/>
            <person name="Wu D."/>
            <person name="Tindall B."/>
            <person name="Faehnrich R."/>
            <person name="Brambilla E."/>
            <person name="Klenk H.-P."/>
            <person name="Eisen J.A."/>
        </authorList>
    </citation>
    <scope>NUCLEOTIDE SEQUENCE [LARGE SCALE GENOMIC DNA]</scope>
    <source>
        <strain evidence="2">DSM 14977 / NBRC 100410 / VKM B-2274 / 506</strain>
    </source>
</reference>
<protein>
    <submittedName>
        <fullName evidence="1">Uncharacterized protein</fullName>
    </submittedName>
</protein>
<evidence type="ECO:0000313" key="2">
    <source>
        <dbReference type="Proteomes" id="UP000008722"/>
    </source>
</evidence>
<name>E4U9D9_OCEP5</name>
<dbReference type="AlphaFoldDB" id="E4U9D9"/>
<proteinExistence type="predicted"/>